<dbReference type="EMBL" id="HACM01010122">
    <property type="protein sequence ID" value="CRZ10564.1"/>
    <property type="molecule type" value="Transcribed_RNA"/>
</dbReference>
<sequence>TPVSSIPRMEFSEPFNLSSDGQPGRATAEYSPCGSMLASVNEMQVTIRDAESFAIIRVCDCCDIVQHIDWTFDSRYIMCAQLLRARVWVFPVISDNKSEMAPAPVVKVDEGICGLSWAMFTPDGTHLLTCSQFNLRMTIWDLNNSNVQHYINSPKFSEKAMDFDCNGTYLAVAHRKSCKDSIALYSCRTWNMVKSWDVATSDLSDLKFSPNGLFICAWDGPLHYNICVFAVPNGNCLVSFCAYEDALAIKTVSWSPNSMFLSVGSYDERVRIINYLTWKVMSEYTHTSGSVSSSATTIYLEKTSRSNSQYIIGSVPFTPPEVQPDPEKPNPKLGIGLLQWSADSEYLATRNDNHPTCVYVWATKTLSLVCVLVHLQPVKSFSWSKIKPQLFLVTENSRLFTWTPGGAACIIIPSDDIRAISCAVNPKRDSLLLLDRSQAIGCFILDERSNDLTN</sequence>
<proteinExistence type="predicted"/>
<dbReference type="GO" id="GO:1990811">
    <property type="term" value="C:MWP complex"/>
    <property type="evidence" value="ECO:0007669"/>
    <property type="project" value="TreeGrafter"/>
</dbReference>
<feature type="non-terminal residue" evidence="1">
    <location>
        <position position="1"/>
    </location>
</feature>
<dbReference type="InterPro" id="IPR015943">
    <property type="entry name" value="WD40/YVTN_repeat-like_dom_sf"/>
</dbReference>
<organism evidence="1">
    <name type="scientific">Spongospora subterranea</name>
    <dbReference type="NCBI Taxonomy" id="70186"/>
    <lineage>
        <taxon>Eukaryota</taxon>
        <taxon>Sar</taxon>
        <taxon>Rhizaria</taxon>
        <taxon>Endomyxa</taxon>
        <taxon>Phytomyxea</taxon>
        <taxon>Plasmodiophorida</taxon>
        <taxon>Plasmodiophoridae</taxon>
        <taxon>Spongospora</taxon>
    </lineage>
</organism>
<evidence type="ECO:0008006" key="2">
    <source>
        <dbReference type="Google" id="ProtNLM"/>
    </source>
</evidence>
<dbReference type="InterPro" id="IPR001680">
    <property type="entry name" value="WD40_rpt"/>
</dbReference>
<dbReference type="Pfam" id="PF00400">
    <property type="entry name" value="WD40"/>
    <property type="match status" value="1"/>
</dbReference>
<protein>
    <recommendedName>
        <fullName evidence="2">Translation initiation factor beta propellor-like domain-containing protein</fullName>
    </recommendedName>
</protein>
<dbReference type="SMART" id="SM00320">
    <property type="entry name" value="WD40"/>
    <property type="match status" value="4"/>
</dbReference>
<accession>A0A0H5RPB6</accession>
<dbReference type="AlphaFoldDB" id="A0A0H5RPB6"/>
<reference evidence="1" key="1">
    <citation type="submission" date="2015-04" db="EMBL/GenBank/DDBJ databases">
        <title>The genome sequence of the plant pathogenic Rhizarian Plasmodiophora brassicae reveals insights in its biotrophic life cycle and the origin of chitin synthesis.</title>
        <authorList>
            <person name="Schwelm A."/>
            <person name="Fogelqvist J."/>
            <person name="Knaust A."/>
            <person name="Julke S."/>
            <person name="Lilja T."/>
            <person name="Dhandapani V."/>
            <person name="Bonilla-Rosso G."/>
            <person name="Karlsson M."/>
            <person name="Shevchenko A."/>
            <person name="Choi S.R."/>
            <person name="Kim H.G."/>
            <person name="Park J.Y."/>
            <person name="Lim Y.P."/>
            <person name="Ludwig-Muller J."/>
            <person name="Dixelius C."/>
        </authorList>
    </citation>
    <scope>NUCLEOTIDE SEQUENCE</scope>
    <source>
        <tissue evidence="1">Potato root galls</tissue>
    </source>
</reference>
<evidence type="ECO:0000313" key="1">
    <source>
        <dbReference type="EMBL" id="CRZ10564.1"/>
    </source>
</evidence>
<dbReference type="InterPro" id="IPR052778">
    <property type="entry name" value="Centrosome-WD_assoc"/>
</dbReference>
<dbReference type="GO" id="GO:0005815">
    <property type="term" value="C:microtubule organizing center"/>
    <property type="evidence" value="ECO:0007669"/>
    <property type="project" value="TreeGrafter"/>
</dbReference>
<dbReference type="InterPro" id="IPR036322">
    <property type="entry name" value="WD40_repeat_dom_sf"/>
</dbReference>
<dbReference type="PANTHER" id="PTHR16220">
    <property type="entry name" value="WD REPEAT PROTEIN 8-RELATED"/>
    <property type="match status" value="1"/>
</dbReference>
<dbReference type="SUPFAM" id="SSF50978">
    <property type="entry name" value="WD40 repeat-like"/>
    <property type="match status" value="1"/>
</dbReference>
<dbReference type="PANTHER" id="PTHR16220:SF0">
    <property type="entry name" value="WD REPEAT-CONTAINING PROTEIN WRAP73"/>
    <property type="match status" value="1"/>
</dbReference>
<dbReference type="Gene3D" id="2.130.10.10">
    <property type="entry name" value="YVTN repeat-like/Quinoprotein amine dehydrogenase"/>
    <property type="match status" value="2"/>
</dbReference>
<name>A0A0H5RPB6_9EUKA</name>